<dbReference type="Proteomes" id="UP000027120">
    <property type="component" value="Unassembled WGS sequence"/>
</dbReference>
<dbReference type="EMBL" id="KK785098">
    <property type="protein sequence ID" value="KDO49858.1"/>
    <property type="molecule type" value="Genomic_DNA"/>
</dbReference>
<organism evidence="7 8">
    <name type="scientific">Citrus sinensis</name>
    <name type="common">Sweet orange</name>
    <name type="synonym">Citrus aurantium var. sinensis</name>
    <dbReference type="NCBI Taxonomy" id="2711"/>
    <lineage>
        <taxon>Eukaryota</taxon>
        <taxon>Viridiplantae</taxon>
        <taxon>Streptophyta</taxon>
        <taxon>Embryophyta</taxon>
        <taxon>Tracheophyta</taxon>
        <taxon>Spermatophyta</taxon>
        <taxon>Magnoliopsida</taxon>
        <taxon>eudicotyledons</taxon>
        <taxon>Gunneridae</taxon>
        <taxon>Pentapetalae</taxon>
        <taxon>rosids</taxon>
        <taxon>malvids</taxon>
        <taxon>Sapindales</taxon>
        <taxon>Rutaceae</taxon>
        <taxon>Aurantioideae</taxon>
        <taxon>Citrus</taxon>
    </lineage>
</organism>
<keyword evidence="8" id="KW-1185">Reference proteome</keyword>
<sequence>MEFAFFRGLPENLSILDIAGQIAFLVDIIMQFFLAYRDSQTYCLVYKLTRIALRYLKSSFIIDLLSCLPWDVIYK</sequence>
<keyword evidence="3" id="KW-0813">Transport</keyword>
<protein>
    <recommendedName>
        <fullName evidence="9">Ion transport domain-containing protein</fullName>
    </recommendedName>
</protein>
<feature type="transmembrane region" description="Helical" evidence="6">
    <location>
        <begin position="12"/>
        <end position="34"/>
    </location>
</feature>
<dbReference type="AlphaFoldDB" id="A0A067EG14"/>
<evidence type="ECO:0000313" key="8">
    <source>
        <dbReference type="Proteomes" id="UP000027120"/>
    </source>
</evidence>
<dbReference type="EMBL" id="KK785098">
    <property type="protein sequence ID" value="KDO49857.1"/>
    <property type="molecule type" value="Genomic_DNA"/>
</dbReference>
<evidence type="ECO:0000256" key="6">
    <source>
        <dbReference type="SAM" id="Phobius"/>
    </source>
</evidence>
<name>A0A067EG14_CITSI</name>
<evidence type="ECO:0000256" key="1">
    <source>
        <dbReference type="ARBA" id="ARBA00022538"/>
    </source>
</evidence>
<keyword evidence="3" id="KW-0851">Voltage-gated channel</keyword>
<feature type="non-terminal residue" evidence="7">
    <location>
        <position position="75"/>
    </location>
</feature>
<dbReference type="GO" id="GO:0034702">
    <property type="term" value="C:monoatomic ion channel complex"/>
    <property type="evidence" value="ECO:0007669"/>
    <property type="project" value="UniProtKB-KW"/>
</dbReference>
<gene>
    <name evidence="7" type="ORF">CISIN_1g0101681mg</name>
</gene>
<reference evidence="7 8" key="1">
    <citation type="submission" date="2014-04" db="EMBL/GenBank/DDBJ databases">
        <authorList>
            <consortium name="International Citrus Genome Consortium"/>
            <person name="Gmitter F."/>
            <person name="Chen C."/>
            <person name="Farmerie W."/>
            <person name="Harkins T."/>
            <person name="Desany B."/>
            <person name="Mohiuddin M."/>
            <person name="Kodira C."/>
            <person name="Borodovsky M."/>
            <person name="Lomsadze A."/>
            <person name="Burns P."/>
            <person name="Jenkins J."/>
            <person name="Prochnik S."/>
            <person name="Shu S."/>
            <person name="Chapman J."/>
            <person name="Pitluck S."/>
            <person name="Schmutz J."/>
            <person name="Rokhsar D."/>
        </authorList>
    </citation>
    <scope>NUCLEOTIDE SEQUENCE</scope>
</reference>
<evidence type="ECO:0008006" key="9">
    <source>
        <dbReference type="Google" id="ProtNLM"/>
    </source>
</evidence>
<evidence type="ECO:0000313" key="7">
    <source>
        <dbReference type="EMBL" id="KDO49856.1"/>
    </source>
</evidence>
<evidence type="ECO:0000256" key="2">
    <source>
        <dbReference type="ARBA" id="ARBA00022826"/>
    </source>
</evidence>
<keyword evidence="5" id="KW-0407">Ion channel</keyword>
<keyword evidence="6" id="KW-1133">Transmembrane helix</keyword>
<dbReference type="PANTHER" id="PTHR45743:SF3">
    <property type="entry name" value="POTASSIUM CHANNEL SKOR"/>
    <property type="match status" value="1"/>
</dbReference>
<keyword evidence="6" id="KW-0812">Transmembrane</keyword>
<evidence type="ECO:0000256" key="3">
    <source>
        <dbReference type="ARBA" id="ARBA00022882"/>
    </source>
</evidence>
<accession>A0A067EG14</accession>
<dbReference type="EMBL" id="KK785098">
    <property type="protein sequence ID" value="KDO49856.1"/>
    <property type="molecule type" value="Genomic_DNA"/>
</dbReference>
<proteinExistence type="predicted"/>
<keyword evidence="2" id="KW-0631">Potassium channel</keyword>
<dbReference type="InterPro" id="IPR045319">
    <property type="entry name" value="KAT/AKT"/>
</dbReference>
<keyword evidence="6" id="KW-0472">Membrane</keyword>
<evidence type="ECO:0000256" key="5">
    <source>
        <dbReference type="ARBA" id="ARBA00023303"/>
    </source>
</evidence>
<dbReference type="Gene3D" id="1.10.287.70">
    <property type="match status" value="1"/>
</dbReference>
<keyword evidence="4" id="KW-0630">Potassium</keyword>
<evidence type="ECO:0000256" key="4">
    <source>
        <dbReference type="ARBA" id="ARBA00022958"/>
    </source>
</evidence>
<dbReference type="PANTHER" id="PTHR45743">
    <property type="entry name" value="POTASSIUM CHANNEL AKT1"/>
    <property type="match status" value="1"/>
</dbReference>
<keyword evidence="3" id="KW-0406">Ion transport</keyword>
<dbReference type="SUPFAM" id="SSF81324">
    <property type="entry name" value="Voltage-gated potassium channels"/>
    <property type="match status" value="1"/>
</dbReference>
<keyword evidence="1" id="KW-0633">Potassium transport</keyword>
<dbReference type="GO" id="GO:0005249">
    <property type="term" value="F:voltage-gated potassium channel activity"/>
    <property type="evidence" value="ECO:0007669"/>
    <property type="project" value="InterPro"/>
</dbReference>